<feature type="compositionally biased region" description="Acidic residues" evidence="1">
    <location>
        <begin position="259"/>
        <end position="270"/>
    </location>
</feature>
<dbReference type="Pfam" id="PF12502">
    <property type="entry name" value="DUF3710"/>
    <property type="match status" value="1"/>
</dbReference>
<dbReference type="AlphaFoldDB" id="I0UUZ6"/>
<proteinExistence type="predicted"/>
<feature type="compositionally biased region" description="Acidic residues" evidence="1">
    <location>
        <begin position="12"/>
        <end position="58"/>
    </location>
</feature>
<evidence type="ECO:0000256" key="1">
    <source>
        <dbReference type="SAM" id="MobiDB-lite"/>
    </source>
</evidence>
<evidence type="ECO:0000313" key="3">
    <source>
        <dbReference type="Proteomes" id="UP000004863"/>
    </source>
</evidence>
<gene>
    <name evidence="2" type="ORF">HMPREF1324_1919</name>
</gene>
<dbReference type="Proteomes" id="UP000004863">
    <property type="component" value="Unassembled WGS sequence"/>
</dbReference>
<sequence length="289" mass="32624">MFGFSKKKRAEEEYDVEEYDEYDDYDEYDEYDDYDDYDEAEDTEGIDEDEYDTEEEDKAENPVPAYVEDESLKVIVYDRTEGPLDMDEVEDTEDYANLGSVYIKLLDGMRLRLEVEEASGVVIAATCIRKGATIQIQAFAAPRSSGIWDDIREELAESVASQGGTVEMYEGVFGVEMLTRLPAVTEDGKRGERVARFVGVDGPRWFLRGVISGEAVLDNEEAAEAIDEVFRSVIVDRGDDPRPPRELLPLVVPAQDIATADDEDEPEEQDDKSKLRPLPRRGPEITEIG</sequence>
<dbReference type="RefSeq" id="WP_006887558.1">
    <property type="nucleotide sequence ID" value="NZ_AJJQ01000014.1"/>
</dbReference>
<keyword evidence="3" id="KW-1185">Reference proteome</keyword>
<reference evidence="2" key="1">
    <citation type="submission" date="2012-03" db="EMBL/GenBank/DDBJ databases">
        <authorList>
            <person name="Durkin A.S."/>
            <person name="McCorrison J."/>
            <person name="Torralba M."/>
            <person name="Gillis M."/>
            <person name="Methe B."/>
            <person name="Sutton G."/>
            <person name="Nelson K.E."/>
        </authorList>
    </citation>
    <scope>NUCLEOTIDE SEQUENCE [LARGE SCALE GENOMIC DNA]</scope>
    <source>
        <strain evidence="2">F0474</strain>
    </source>
</reference>
<comment type="caution">
    <text evidence="2">The sequence shown here is derived from an EMBL/GenBank/DDBJ whole genome shotgun (WGS) entry which is preliminary data.</text>
</comment>
<organism evidence="2 3">
    <name type="scientific">Rothia aeria F0474</name>
    <dbReference type="NCBI Taxonomy" id="1125724"/>
    <lineage>
        <taxon>Bacteria</taxon>
        <taxon>Bacillati</taxon>
        <taxon>Actinomycetota</taxon>
        <taxon>Actinomycetes</taxon>
        <taxon>Micrococcales</taxon>
        <taxon>Micrococcaceae</taxon>
        <taxon>Rothia</taxon>
    </lineage>
</organism>
<protein>
    <submittedName>
        <fullName evidence="2">PF12502 family protein</fullName>
    </submittedName>
</protein>
<feature type="region of interest" description="Disordered" evidence="1">
    <location>
        <begin position="1"/>
        <end position="61"/>
    </location>
</feature>
<evidence type="ECO:0000313" key="2">
    <source>
        <dbReference type="EMBL" id="EID51699.1"/>
    </source>
</evidence>
<dbReference type="PATRIC" id="fig|1125724.3.peg.576"/>
<dbReference type="EMBL" id="AJJQ01000014">
    <property type="protein sequence ID" value="EID51699.1"/>
    <property type="molecule type" value="Genomic_DNA"/>
</dbReference>
<dbReference type="InterPro" id="IPR022183">
    <property type="entry name" value="DUF3710"/>
</dbReference>
<feature type="region of interest" description="Disordered" evidence="1">
    <location>
        <begin position="237"/>
        <end position="289"/>
    </location>
</feature>
<accession>I0UUZ6</accession>
<name>I0UUZ6_9MICC</name>